<feature type="transmembrane region" description="Helical" evidence="2">
    <location>
        <begin position="189"/>
        <end position="210"/>
    </location>
</feature>
<evidence type="ECO:0000256" key="1">
    <source>
        <dbReference type="SAM" id="MobiDB-lite"/>
    </source>
</evidence>
<dbReference type="PANTHER" id="PTHR34391">
    <property type="entry name" value="UPF0658 GOLGI APPARATUS MEMBRANE PROTEIN C1952.10C-RELATED"/>
    <property type="match status" value="1"/>
</dbReference>
<dbReference type="OrthoDB" id="2448307at2759"/>
<dbReference type="GO" id="GO:0005794">
    <property type="term" value="C:Golgi apparatus"/>
    <property type="evidence" value="ECO:0007669"/>
    <property type="project" value="TreeGrafter"/>
</dbReference>
<keyword evidence="2" id="KW-0812">Transmembrane</keyword>
<keyword evidence="4" id="KW-1185">Reference proteome</keyword>
<evidence type="ECO:0000256" key="2">
    <source>
        <dbReference type="SAM" id="Phobius"/>
    </source>
</evidence>
<organism evidence="3 4">
    <name type="scientific">Apophysomyces ossiformis</name>
    <dbReference type="NCBI Taxonomy" id="679940"/>
    <lineage>
        <taxon>Eukaryota</taxon>
        <taxon>Fungi</taxon>
        <taxon>Fungi incertae sedis</taxon>
        <taxon>Mucoromycota</taxon>
        <taxon>Mucoromycotina</taxon>
        <taxon>Mucoromycetes</taxon>
        <taxon>Mucorales</taxon>
        <taxon>Mucorineae</taxon>
        <taxon>Mucoraceae</taxon>
        <taxon>Apophysomyces</taxon>
    </lineage>
</organism>
<evidence type="ECO:0000313" key="4">
    <source>
        <dbReference type="Proteomes" id="UP000605846"/>
    </source>
</evidence>
<sequence>MKSPNEQPNNPESSKQFAHFLNRVLHFTWVRVKESRETIAYVSIILFSTLLCIILEGLIADAHTKAAAVVMGSDVMAGNDPNVNSALGSGVDASDPYLHILVSLRRLKDENVFFVLFQVFQLYLGVDAIVRQSVIQLMAHTANEFLSMVFAFAQMGETIRWRSKMNIADEKTNISTDETYFYVALHREIGLAVSLAVLTCVFAFLCWKLLQQFGWNVYKRIGADLELQGTKKRMKKILQRARFRLCQIFLLNLKLDAFFHMIFSVFWIVVMTQEGYLKASKAGLAWYILHILLTIVQIPAIFVARYGICAECPRMMYLFLLVQALIAVDFVVVLQQSATSWVFWVLAVCLAIILSISTIFLAIRVMHNFDKGLKPYLELLFSRNYEHNVDPTSGNVQRDNSWVIDDGDSDQQPPPQQNGANTPPIVGEKAAQDGHMA</sequence>
<keyword evidence="2" id="KW-1133">Transmembrane helix</keyword>
<feature type="compositionally biased region" description="Polar residues" evidence="1">
    <location>
        <begin position="391"/>
        <end position="400"/>
    </location>
</feature>
<reference evidence="3" key="1">
    <citation type="submission" date="2020-01" db="EMBL/GenBank/DDBJ databases">
        <title>Genome Sequencing of Three Apophysomyces-Like Fungal Strains Confirms a Novel Fungal Genus in the Mucoromycota with divergent Burkholderia-like Endosymbiotic Bacteria.</title>
        <authorList>
            <person name="Stajich J.E."/>
            <person name="Macias A.M."/>
            <person name="Carter-House D."/>
            <person name="Lovett B."/>
            <person name="Kasson L.R."/>
            <person name="Berry K."/>
            <person name="Grigoriev I."/>
            <person name="Chang Y."/>
            <person name="Spatafora J."/>
            <person name="Kasson M.T."/>
        </authorList>
    </citation>
    <scope>NUCLEOTIDE SEQUENCE</scope>
    <source>
        <strain evidence="3">NRRL A-21654</strain>
    </source>
</reference>
<feature type="transmembrane region" description="Helical" evidence="2">
    <location>
        <begin position="243"/>
        <end position="269"/>
    </location>
</feature>
<feature type="transmembrane region" description="Helical" evidence="2">
    <location>
        <begin position="112"/>
        <end position="130"/>
    </location>
</feature>
<dbReference type="AlphaFoldDB" id="A0A8H7BNZ1"/>
<feature type="transmembrane region" description="Helical" evidence="2">
    <location>
        <begin position="341"/>
        <end position="363"/>
    </location>
</feature>
<feature type="transmembrane region" description="Helical" evidence="2">
    <location>
        <begin position="284"/>
        <end position="304"/>
    </location>
</feature>
<feature type="region of interest" description="Disordered" evidence="1">
    <location>
        <begin position="391"/>
        <end position="437"/>
    </location>
</feature>
<feature type="transmembrane region" description="Helical" evidence="2">
    <location>
        <begin position="316"/>
        <end position="335"/>
    </location>
</feature>
<dbReference type="PANTHER" id="PTHR34391:SF2">
    <property type="entry name" value="TRP C-TERMINAL DOMAIN-CONTAINING PROTEIN"/>
    <property type="match status" value="1"/>
</dbReference>
<gene>
    <name evidence="3" type="ORF">EC973_008078</name>
</gene>
<keyword evidence="2" id="KW-0472">Membrane</keyword>
<accession>A0A8H7BNZ1</accession>
<comment type="caution">
    <text evidence="3">The sequence shown here is derived from an EMBL/GenBank/DDBJ whole genome shotgun (WGS) entry which is preliminary data.</text>
</comment>
<dbReference type="Proteomes" id="UP000605846">
    <property type="component" value="Unassembled WGS sequence"/>
</dbReference>
<dbReference type="InterPro" id="IPR040410">
    <property type="entry name" value="UPF0658_Golgi"/>
</dbReference>
<evidence type="ECO:0000313" key="3">
    <source>
        <dbReference type="EMBL" id="KAF7727031.1"/>
    </source>
</evidence>
<feature type="transmembrane region" description="Helical" evidence="2">
    <location>
        <begin position="39"/>
        <end position="60"/>
    </location>
</feature>
<dbReference type="EMBL" id="JABAYA010000066">
    <property type="protein sequence ID" value="KAF7727031.1"/>
    <property type="molecule type" value="Genomic_DNA"/>
</dbReference>
<protein>
    <submittedName>
        <fullName evidence="3">Uncharacterized protein</fullName>
    </submittedName>
</protein>
<proteinExistence type="predicted"/>
<name>A0A8H7BNZ1_9FUNG</name>